<proteinExistence type="predicted"/>
<reference evidence="3 5" key="3">
    <citation type="submission" date="2018-06" db="EMBL/GenBank/DDBJ databases">
        <authorList>
            <consortium name="Pathogen Informatics"/>
            <person name="Doyle S."/>
        </authorList>
    </citation>
    <scope>NUCLEOTIDE SEQUENCE [LARGE SCALE GENOMIC DNA]</scope>
    <source>
        <strain evidence="3 5">NCTC7911</strain>
    </source>
</reference>
<evidence type="ECO:0000313" key="5">
    <source>
        <dbReference type="Proteomes" id="UP000254107"/>
    </source>
</evidence>
<protein>
    <submittedName>
        <fullName evidence="2">Uncharacterized protein</fullName>
    </submittedName>
</protein>
<feature type="compositionally biased region" description="Polar residues" evidence="1">
    <location>
        <begin position="122"/>
        <end position="137"/>
    </location>
</feature>
<organism evidence="2 4">
    <name type="scientific">Moraxella lacunata</name>
    <dbReference type="NCBI Taxonomy" id="477"/>
    <lineage>
        <taxon>Bacteria</taxon>
        <taxon>Pseudomonadati</taxon>
        <taxon>Pseudomonadota</taxon>
        <taxon>Gammaproteobacteria</taxon>
        <taxon>Moraxellales</taxon>
        <taxon>Moraxellaceae</taxon>
        <taxon>Moraxella</taxon>
    </lineage>
</organism>
<gene>
    <name evidence="2" type="ORF">B5J94_01095</name>
    <name evidence="3" type="ORF">NCTC7911_02393</name>
</gene>
<reference evidence="4" key="1">
    <citation type="submission" date="2017-03" db="EMBL/GenBank/DDBJ databases">
        <title>Draft genome sequence of Moraxella equi CCUG 4950T type strain.</title>
        <authorList>
            <person name="Salva-Serra F."/>
            <person name="Engstrom-Jakobsson H."/>
            <person name="Thorell K."/>
            <person name="Jaen-Luchoro D."/>
            <person name="Gonzales-Siles L."/>
            <person name="Karlsson R."/>
            <person name="Yazdan S."/>
            <person name="Boulund F."/>
            <person name="Johnning A."/>
            <person name="Engstrand L."/>
            <person name="Kristiansson E."/>
            <person name="Moore E."/>
        </authorList>
    </citation>
    <scope>NUCLEOTIDE SEQUENCE [LARGE SCALE GENOMIC DNA]</scope>
    <source>
        <strain evidence="4">CCUG 4441</strain>
    </source>
</reference>
<sequence length="165" mass="18499">MSEKCLVVFTYNGKSDILSEGVSGDWRLSKRTANACKYIICVQLIGNWGNPEAPPHTAFLIGKISDIQVSPHNNTRYEVYISEYADINIPNIKGTANPVSYRSLDEFEYLDINSLEFKPVQPKNNPTQKKTQSQSDAPLTIPEAKRRLALTLGVSEENIMITINH</sequence>
<evidence type="ECO:0000313" key="4">
    <source>
        <dbReference type="Proteomes" id="UP000191025"/>
    </source>
</evidence>
<feature type="region of interest" description="Disordered" evidence="1">
    <location>
        <begin position="118"/>
        <end position="140"/>
    </location>
</feature>
<accession>A0A1V4H308</accession>
<dbReference type="AlphaFoldDB" id="A0A1V4H308"/>
<dbReference type="Proteomes" id="UP000191025">
    <property type="component" value="Unassembled WGS sequence"/>
</dbReference>
<name>A0A1V4H308_MORLA</name>
<dbReference type="EMBL" id="MXAN01000005">
    <property type="protein sequence ID" value="OPH39233.1"/>
    <property type="molecule type" value="Genomic_DNA"/>
</dbReference>
<evidence type="ECO:0000313" key="3">
    <source>
        <dbReference type="EMBL" id="STZ00980.1"/>
    </source>
</evidence>
<dbReference type="RefSeq" id="WP_062498807.1">
    <property type="nucleotide sequence ID" value="NZ_MXAN01000005.1"/>
</dbReference>
<dbReference type="GeneID" id="302270909"/>
<dbReference type="EMBL" id="UGQC01000001">
    <property type="protein sequence ID" value="STZ00980.1"/>
    <property type="molecule type" value="Genomic_DNA"/>
</dbReference>
<reference evidence="2" key="2">
    <citation type="submission" date="2017-03" db="EMBL/GenBank/DDBJ databases">
        <authorList>
            <person name="Afonso C.L."/>
            <person name="Miller P.J."/>
            <person name="Scott M.A."/>
            <person name="Spackman E."/>
            <person name="Goraichik I."/>
            <person name="Dimitrov K.M."/>
            <person name="Suarez D.L."/>
            <person name="Swayne D.E."/>
        </authorList>
    </citation>
    <scope>NUCLEOTIDE SEQUENCE</scope>
    <source>
        <strain evidence="2">CCUG 4441</strain>
    </source>
</reference>
<keyword evidence="5" id="KW-1185">Reference proteome</keyword>
<evidence type="ECO:0000256" key="1">
    <source>
        <dbReference type="SAM" id="MobiDB-lite"/>
    </source>
</evidence>
<dbReference type="Proteomes" id="UP000254107">
    <property type="component" value="Unassembled WGS sequence"/>
</dbReference>
<evidence type="ECO:0000313" key="2">
    <source>
        <dbReference type="EMBL" id="OPH39233.1"/>
    </source>
</evidence>